<evidence type="ECO:0000256" key="1">
    <source>
        <dbReference type="SAM" id="MobiDB-lite"/>
    </source>
</evidence>
<name>A0AAW2F700_9HYME</name>
<evidence type="ECO:0000313" key="3">
    <source>
        <dbReference type="Proteomes" id="UP001430953"/>
    </source>
</evidence>
<dbReference type="AlphaFoldDB" id="A0AAW2F700"/>
<proteinExistence type="predicted"/>
<organism evidence="2 3">
    <name type="scientific">Cardiocondyla obscurior</name>
    <dbReference type="NCBI Taxonomy" id="286306"/>
    <lineage>
        <taxon>Eukaryota</taxon>
        <taxon>Metazoa</taxon>
        <taxon>Ecdysozoa</taxon>
        <taxon>Arthropoda</taxon>
        <taxon>Hexapoda</taxon>
        <taxon>Insecta</taxon>
        <taxon>Pterygota</taxon>
        <taxon>Neoptera</taxon>
        <taxon>Endopterygota</taxon>
        <taxon>Hymenoptera</taxon>
        <taxon>Apocrita</taxon>
        <taxon>Aculeata</taxon>
        <taxon>Formicoidea</taxon>
        <taxon>Formicidae</taxon>
        <taxon>Myrmicinae</taxon>
        <taxon>Cardiocondyla</taxon>
    </lineage>
</organism>
<feature type="region of interest" description="Disordered" evidence="1">
    <location>
        <begin position="530"/>
        <end position="549"/>
    </location>
</feature>
<dbReference type="Proteomes" id="UP001430953">
    <property type="component" value="Unassembled WGS sequence"/>
</dbReference>
<feature type="compositionally biased region" description="Acidic residues" evidence="1">
    <location>
        <begin position="664"/>
        <end position="675"/>
    </location>
</feature>
<evidence type="ECO:0000313" key="2">
    <source>
        <dbReference type="EMBL" id="KAL0109957.1"/>
    </source>
</evidence>
<feature type="compositionally biased region" description="Basic and acidic residues" evidence="1">
    <location>
        <begin position="530"/>
        <end position="546"/>
    </location>
</feature>
<sequence>MEVCDINEEDEDIIIQGSALHKHLSELGYTDFESIPVSKENLKQEHYWNIGFKNIIKNATRKIYTDLFSFYSWIMQEETISKKQLSTILNAETLLNDHFSMINGFKTKCNINSKKIRLQELILSGGVLVSSIYISLWKYKILSTLFASSAICYVGYIKYLRFYANRNLKNIILLQNELLLMCKDGLKILQRNYKIKSDLETCLQQFSHFLGEKLQHLESLKNTLIKFMENISHLYYKCSLSLAKLLPPNMLSEGLFTEFEDDAFVISDEVDYQALKKLYHIYLLVQSEMLYLLAIAYDSTTWIASCQKIPEIKLSNIINVLVKELVVHRVKLSEVFDAYRTCKTEPVRYKPQDKAKWCDPTVQLDLASYKLQLAYNQVFSTFKNIEDSINQDNGIDNEIADILMQKLDKAFKEINTARSLAEFVILLMARSKFSELRHGQPIAHDTMINQNSNLPIIIDSDPQILDEVFEEYIKQEYLNSDENVDEYSLEQRKLDKLLVKNFMAELKEALIDKHKSMSEREFKALQRMYKDASRDSASSNKDDKNDQIIPVPPPMPSYYIWSTPSSKTFYNLDDEKLNSPNYRIKNNISIRRKSNESDENNDFIRALKEKKIFNAPSIEVCENKNEESVASVPQILLETQATQFITRLPPPFLYEETFTGSGENSEEEIVDDEIDENNKTSQ</sequence>
<keyword evidence="3" id="KW-1185">Reference proteome</keyword>
<comment type="caution">
    <text evidence="2">The sequence shown here is derived from an EMBL/GenBank/DDBJ whole genome shotgun (WGS) entry which is preliminary data.</text>
</comment>
<protein>
    <recommendedName>
        <fullName evidence="4">Vezatin</fullName>
    </recommendedName>
</protein>
<dbReference type="EMBL" id="JADYXP020000014">
    <property type="protein sequence ID" value="KAL0109957.1"/>
    <property type="molecule type" value="Genomic_DNA"/>
</dbReference>
<reference evidence="2 3" key="1">
    <citation type="submission" date="2023-03" db="EMBL/GenBank/DDBJ databases">
        <title>High recombination rates correlate with genetic variation in Cardiocondyla obscurior ants.</title>
        <authorList>
            <person name="Errbii M."/>
        </authorList>
    </citation>
    <scope>NUCLEOTIDE SEQUENCE [LARGE SCALE GENOMIC DNA]</scope>
    <source>
        <strain evidence="2">Alpha-2009</strain>
        <tissue evidence="2">Whole body</tissue>
    </source>
</reference>
<evidence type="ECO:0008006" key="4">
    <source>
        <dbReference type="Google" id="ProtNLM"/>
    </source>
</evidence>
<gene>
    <name evidence="2" type="ORF">PUN28_013535</name>
</gene>
<accession>A0AAW2F700</accession>
<feature type="region of interest" description="Disordered" evidence="1">
    <location>
        <begin position="655"/>
        <end position="682"/>
    </location>
</feature>